<dbReference type="CDD" id="cd17874">
    <property type="entry name" value="FtsY"/>
    <property type="match status" value="1"/>
</dbReference>
<evidence type="ECO:0000259" key="10">
    <source>
        <dbReference type="PROSITE" id="PS00300"/>
    </source>
</evidence>
<sequence>MNKEAFFIFGFVLKPSIMGLFDFFSKGKKEQLDKGLEKTKESVLSKLSRAIAGKSRVDDDVLDNLEEALIMSDVGVETTVKIIERIQDRVARNKYMGTEELNAILKDEIVNLLEENNSVYNNKVTYGDEKKPYVIMVVGVNGVGKTTTIGKLAAQLTNNGKKVYLGAADTFRAAAIEQLTVWAERSKSTIIKQQMGSDPASVAFDTLSSAKKNDADVVIIDTAGRLHNKINLMNELSKIKNVMQKVIPDAPHEVLLVLDGSTGQNAFEQAKQFTKATDVTALALTKLDGTAKGGVVLGISDQFKIPVKFIGVGEGIDDLQLFDRKTFVESLFNI</sequence>
<comment type="function">
    <text evidence="9">Involved in targeting and insertion of nascent membrane proteins into the cytoplasmic membrane. Acts as a receptor for the complex formed by the signal recognition particle (SRP) and the ribosome-nascent chain (RNC).</text>
</comment>
<reference evidence="11 12" key="1">
    <citation type="submission" date="2019-03" db="EMBL/GenBank/DDBJ databases">
        <title>Genomic Encyclopedia of Archaeal and Bacterial Type Strains, Phase II (KMG-II): from individual species to whole genera.</title>
        <authorList>
            <person name="Goeker M."/>
        </authorList>
    </citation>
    <scope>NUCLEOTIDE SEQUENCE [LARGE SCALE GENOMIC DNA]</scope>
    <source>
        <strain evidence="11 12">RL-C</strain>
    </source>
</reference>
<dbReference type="SMART" id="SM00963">
    <property type="entry name" value="SRP54_N"/>
    <property type="match status" value="1"/>
</dbReference>
<dbReference type="SMART" id="SM00962">
    <property type="entry name" value="SRP54"/>
    <property type="match status" value="1"/>
</dbReference>
<organism evidence="11 12">
    <name type="scientific">Acetobacteroides hydrogenigenes</name>
    <dbReference type="NCBI Taxonomy" id="979970"/>
    <lineage>
        <taxon>Bacteria</taxon>
        <taxon>Pseudomonadati</taxon>
        <taxon>Bacteroidota</taxon>
        <taxon>Bacteroidia</taxon>
        <taxon>Bacteroidales</taxon>
        <taxon>Rikenellaceae</taxon>
        <taxon>Acetobacteroides</taxon>
    </lineage>
</organism>
<feature type="binding site" evidence="9">
    <location>
        <begin position="221"/>
        <end position="225"/>
    </location>
    <ligand>
        <name>GTP</name>
        <dbReference type="ChEBI" id="CHEBI:37565"/>
    </ligand>
</feature>
<dbReference type="PANTHER" id="PTHR43134:SF1">
    <property type="entry name" value="SIGNAL RECOGNITION PARTICLE RECEPTOR SUBUNIT ALPHA"/>
    <property type="match status" value="1"/>
</dbReference>
<dbReference type="GO" id="GO:0006614">
    <property type="term" value="P:SRP-dependent cotranslational protein targeting to membrane"/>
    <property type="evidence" value="ECO:0007669"/>
    <property type="project" value="InterPro"/>
</dbReference>
<dbReference type="InterPro" id="IPR027417">
    <property type="entry name" value="P-loop_NTPase"/>
</dbReference>
<keyword evidence="2 9" id="KW-0963">Cytoplasm</keyword>
<evidence type="ECO:0000256" key="5">
    <source>
        <dbReference type="ARBA" id="ARBA00023134"/>
    </source>
</evidence>
<dbReference type="FunFam" id="1.20.120.140:FF:000008">
    <property type="entry name" value="Signal recognition particle receptor FtsY"/>
    <property type="match status" value="1"/>
</dbReference>
<dbReference type="Gene3D" id="1.20.120.140">
    <property type="entry name" value="Signal recognition particle SRP54, nucleotide-binding domain"/>
    <property type="match status" value="1"/>
</dbReference>
<dbReference type="GO" id="GO:0005047">
    <property type="term" value="F:signal recognition particle binding"/>
    <property type="evidence" value="ECO:0007669"/>
    <property type="project" value="TreeGrafter"/>
</dbReference>
<dbReference type="EMBL" id="SLWB01000013">
    <property type="protein sequence ID" value="TCN64491.1"/>
    <property type="molecule type" value="Genomic_DNA"/>
</dbReference>
<evidence type="ECO:0000256" key="6">
    <source>
        <dbReference type="ARBA" id="ARBA00023136"/>
    </source>
</evidence>
<dbReference type="SMART" id="SM00382">
    <property type="entry name" value="AAA"/>
    <property type="match status" value="1"/>
</dbReference>
<evidence type="ECO:0000313" key="12">
    <source>
        <dbReference type="Proteomes" id="UP000294830"/>
    </source>
</evidence>
<keyword evidence="4 9" id="KW-0378">Hydrolase</keyword>
<keyword evidence="1 9" id="KW-1003">Cell membrane</keyword>
<dbReference type="InterPro" id="IPR003593">
    <property type="entry name" value="AAA+_ATPase"/>
</dbReference>
<dbReference type="InterPro" id="IPR013822">
    <property type="entry name" value="Signal_recog_particl_SRP54_hlx"/>
</dbReference>
<dbReference type="InterPro" id="IPR036225">
    <property type="entry name" value="SRP/SRP_N"/>
</dbReference>
<dbReference type="PANTHER" id="PTHR43134">
    <property type="entry name" value="SIGNAL RECOGNITION PARTICLE RECEPTOR SUBUNIT ALPHA"/>
    <property type="match status" value="1"/>
</dbReference>
<dbReference type="AlphaFoldDB" id="A0A4R2E8U7"/>
<dbReference type="EC" id="3.6.5.4" evidence="9"/>
<dbReference type="GO" id="GO:0005737">
    <property type="term" value="C:cytoplasm"/>
    <property type="evidence" value="ECO:0007669"/>
    <property type="project" value="UniProtKB-SubCell"/>
</dbReference>
<keyword evidence="7 9" id="KW-0675">Receptor</keyword>
<keyword evidence="3 9" id="KW-0547">Nucleotide-binding</keyword>
<comment type="catalytic activity">
    <reaction evidence="8 9">
        <text>GTP + H2O = GDP + phosphate + H(+)</text>
        <dbReference type="Rhea" id="RHEA:19669"/>
        <dbReference type="ChEBI" id="CHEBI:15377"/>
        <dbReference type="ChEBI" id="CHEBI:15378"/>
        <dbReference type="ChEBI" id="CHEBI:37565"/>
        <dbReference type="ChEBI" id="CHEBI:43474"/>
        <dbReference type="ChEBI" id="CHEBI:58189"/>
        <dbReference type="EC" id="3.6.5.4"/>
    </reaction>
</comment>
<dbReference type="GO" id="GO:0003924">
    <property type="term" value="F:GTPase activity"/>
    <property type="evidence" value="ECO:0007669"/>
    <property type="project" value="UniProtKB-UniRule"/>
</dbReference>
<feature type="domain" description="SRP54-type proteins GTP-binding" evidence="10">
    <location>
        <begin position="306"/>
        <end position="319"/>
    </location>
</feature>
<dbReference type="HAMAP" id="MF_00920">
    <property type="entry name" value="FtsY"/>
    <property type="match status" value="1"/>
</dbReference>
<dbReference type="InterPro" id="IPR000897">
    <property type="entry name" value="SRP54_GTPase_dom"/>
</dbReference>
<comment type="subcellular location">
    <subcellularLocation>
        <location evidence="9">Cell membrane</location>
        <topology evidence="9">Peripheral membrane protein</topology>
        <orientation evidence="9">Cytoplasmic side</orientation>
    </subcellularLocation>
    <subcellularLocation>
        <location evidence="9">Cytoplasm</location>
    </subcellularLocation>
</comment>
<comment type="subunit">
    <text evidence="9">Part of the signal recognition particle protein translocation system, which is composed of SRP and FtsY.</text>
</comment>
<protein>
    <recommendedName>
        <fullName evidence="9">Signal recognition particle receptor FtsY</fullName>
        <shortName evidence="9">SRP receptor</shortName>
        <ecNumber evidence="9">3.6.5.4</ecNumber>
    </recommendedName>
</protein>
<keyword evidence="5 9" id="KW-0342">GTP-binding</keyword>
<evidence type="ECO:0000256" key="9">
    <source>
        <dbReference type="HAMAP-Rule" id="MF_00920"/>
    </source>
</evidence>
<dbReference type="FunFam" id="3.40.50.300:FF:000053">
    <property type="entry name" value="Signal recognition particle receptor FtsY"/>
    <property type="match status" value="1"/>
</dbReference>
<dbReference type="SUPFAM" id="SSF47364">
    <property type="entry name" value="Domain of the SRP/SRP receptor G-proteins"/>
    <property type="match status" value="1"/>
</dbReference>
<dbReference type="SUPFAM" id="SSF52540">
    <property type="entry name" value="P-loop containing nucleoside triphosphate hydrolases"/>
    <property type="match status" value="1"/>
</dbReference>
<keyword evidence="12" id="KW-1185">Reference proteome</keyword>
<comment type="similarity">
    <text evidence="9">Belongs to the GTP-binding SRP family. FtsY subfamily.</text>
</comment>
<name>A0A4R2E8U7_9BACT</name>
<evidence type="ECO:0000256" key="7">
    <source>
        <dbReference type="ARBA" id="ARBA00023170"/>
    </source>
</evidence>
<evidence type="ECO:0000256" key="4">
    <source>
        <dbReference type="ARBA" id="ARBA00022801"/>
    </source>
</evidence>
<evidence type="ECO:0000256" key="8">
    <source>
        <dbReference type="ARBA" id="ARBA00048027"/>
    </source>
</evidence>
<dbReference type="PROSITE" id="PS00300">
    <property type="entry name" value="SRP54"/>
    <property type="match status" value="1"/>
</dbReference>
<evidence type="ECO:0000256" key="2">
    <source>
        <dbReference type="ARBA" id="ARBA00022490"/>
    </source>
</evidence>
<dbReference type="Pfam" id="PF00448">
    <property type="entry name" value="SRP54"/>
    <property type="match status" value="1"/>
</dbReference>
<keyword evidence="6 9" id="KW-0472">Membrane</keyword>
<feature type="binding site" evidence="9">
    <location>
        <begin position="139"/>
        <end position="146"/>
    </location>
    <ligand>
        <name>GTP</name>
        <dbReference type="ChEBI" id="CHEBI:37565"/>
    </ligand>
</feature>
<gene>
    <name evidence="9" type="primary">ftsY</name>
    <name evidence="11" type="ORF">CLV25_11315</name>
</gene>
<dbReference type="InterPro" id="IPR042101">
    <property type="entry name" value="SRP54_N_sf"/>
</dbReference>
<feature type="binding site" evidence="9">
    <location>
        <begin position="285"/>
        <end position="288"/>
    </location>
    <ligand>
        <name>GTP</name>
        <dbReference type="ChEBI" id="CHEBI:37565"/>
    </ligand>
</feature>
<dbReference type="GO" id="GO:0005886">
    <property type="term" value="C:plasma membrane"/>
    <property type="evidence" value="ECO:0007669"/>
    <property type="project" value="UniProtKB-SubCell"/>
</dbReference>
<dbReference type="GO" id="GO:0005525">
    <property type="term" value="F:GTP binding"/>
    <property type="evidence" value="ECO:0007669"/>
    <property type="project" value="UniProtKB-UniRule"/>
</dbReference>
<dbReference type="Proteomes" id="UP000294830">
    <property type="component" value="Unassembled WGS sequence"/>
</dbReference>
<proteinExistence type="inferred from homology"/>
<accession>A0A4R2E8U7</accession>
<dbReference type="Pfam" id="PF02881">
    <property type="entry name" value="SRP54_N"/>
    <property type="match status" value="1"/>
</dbReference>
<evidence type="ECO:0000256" key="3">
    <source>
        <dbReference type="ARBA" id="ARBA00022741"/>
    </source>
</evidence>
<evidence type="ECO:0000313" key="11">
    <source>
        <dbReference type="EMBL" id="TCN64491.1"/>
    </source>
</evidence>
<dbReference type="NCBIfam" id="TIGR00064">
    <property type="entry name" value="ftsY"/>
    <property type="match status" value="1"/>
</dbReference>
<dbReference type="InterPro" id="IPR004390">
    <property type="entry name" value="SR_rcpt_FtsY"/>
</dbReference>
<comment type="caution">
    <text evidence="11">The sequence shown here is derived from an EMBL/GenBank/DDBJ whole genome shotgun (WGS) entry which is preliminary data.</text>
</comment>
<dbReference type="Gene3D" id="3.40.50.300">
    <property type="entry name" value="P-loop containing nucleotide triphosphate hydrolases"/>
    <property type="match status" value="1"/>
</dbReference>
<evidence type="ECO:0000256" key="1">
    <source>
        <dbReference type="ARBA" id="ARBA00022475"/>
    </source>
</evidence>